<evidence type="ECO:0000313" key="1">
    <source>
        <dbReference type="EMBL" id="RAI73985.1"/>
    </source>
</evidence>
<evidence type="ECO:0000313" key="2">
    <source>
        <dbReference type="Proteomes" id="UP000249016"/>
    </source>
</evidence>
<reference evidence="1 2" key="1">
    <citation type="submission" date="2018-06" db="EMBL/GenBank/DDBJ databases">
        <title>Spirosoma sp. HMF3257 Genome sequencing and assembly.</title>
        <authorList>
            <person name="Kang H."/>
            <person name="Cha I."/>
            <person name="Kim H."/>
            <person name="Kang J."/>
            <person name="Joh K."/>
        </authorList>
    </citation>
    <scope>NUCLEOTIDE SEQUENCE [LARGE SCALE GENOMIC DNA]</scope>
    <source>
        <strain evidence="1 2">HMF3257</strain>
    </source>
</reference>
<keyword evidence="2" id="KW-1185">Reference proteome</keyword>
<gene>
    <name evidence="1" type="ORF">HMF3257_05735</name>
</gene>
<dbReference type="AlphaFoldDB" id="A0A327NGN0"/>
<comment type="caution">
    <text evidence="1">The sequence shown here is derived from an EMBL/GenBank/DDBJ whole genome shotgun (WGS) entry which is preliminary data.</text>
</comment>
<accession>A0A327NGN0</accession>
<proteinExistence type="predicted"/>
<dbReference type="RefSeq" id="WP_111340858.1">
    <property type="nucleotide sequence ID" value="NZ_QLII01000001.1"/>
</dbReference>
<sequence>MEATNGIRGDARAEWLTNNRDAAKILDGYIIQAERAFILRIEQAGLTLTGEMVNSFRAIAAKEAGAFVEARLEMAGLFRLKDLRSMNYSRTPPLVAMEAFVEKVGLSRFAYVPGYPTAHKAKPASELASVERIAWAIKINRQKYPSVKRGYRGIYSDPLLMDVLPYLYRDLATASNLTALRAYKATFSQL</sequence>
<organism evidence="1 2">
    <name type="scientific">Spirosoma telluris</name>
    <dbReference type="NCBI Taxonomy" id="2183553"/>
    <lineage>
        <taxon>Bacteria</taxon>
        <taxon>Pseudomonadati</taxon>
        <taxon>Bacteroidota</taxon>
        <taxon>Cytophagia</taxon>
        <taxon>Cytophagales</taxon>
        <taxon>Cytophagaceae</taxon>
        <taxon>Spirosoma</taxon>
    </lineage>
</organism>
<dbReference type="EMBL" id="QLII01000001">
    <property type="protein sequence ID" value="RAI73985.1"/>
    <property type="molecule type" value="Genomic_DNA"/>
</dbReference>
<name>A0A327NGN0_9BACT</name>
<protein>
    <submittedName>
        <fullName evidence="1">Uncharacterized protein</fullName>
    </submittedName>
</protein>
<dbReference type="Proteomes" id="UP000249016">
    <property type="component" value="Unassembled WGS sequence"/>
</dbReference>
<dbReference type="OrthoDB" id="957470at2"/>